<dbReference type="InterPro" id="IPR047173">
    <property type="entry name" value="STRAD_A/B-like"/>
</dbReference>
<dbReference type="AlphaFoldDB" id="A0A8H7ZUL0"/>
<dbReference type="OrthoDB" id="248923at2759"/>
<protein>
    <recommendedName>
        <fullName evidence="2">Protein kinase domain-containing protein</fullName>
    </recommendedName>
</protein>
<proteinExistence type="inferred from homology"/>
<evidence type="ECO:0000259" key="2">
    <source>
        <dbReference type="PROSITE" id="PS50011"/>
    </source>
</evidence>
<accession>A0A8H7ZUL0</accession>
<dbReference type="Gene3D" id="1.10.510.10">
    <property type="entry name" value="Transferase(Phosphotransferase) domain 1"/>
    <property type="match status" value="1"/>
</dbReference>
<organism evidence="3 4">
    <name type="scientific">Olpidium bornovanus</name>
    <dbReference type="NCBI Taxonomy" id="278681"/>
    <lineage>
        <taxon>Eukaryota</taxon>
        <taxon>Fungi</taxon>
        <taxon>Fungi incertae sedis</taxon>
        <taxon>Olpidiomycota</taxon>
        <taxon>Olpidiomycotina</taxon>
        <taxon>Olpidiomycetes</taxon>
        <taxon>Olpidiales</taxon>
        <taxon>Olpidiaceae</taxon>
        <taxon>Olpidium</taxon>
    </lineage>
</organism>
<sequence>MDGSRSNRAGEGYGHFRCPAQPAAAAPPRIFFSPPPFWARADRFDRVDFRHDQKIDIYSLGITALELAYGRTPFHDWPPLKMLLSKLEHEVPMLLDEDKILSRDFYSFVLLCVQRNPAAR</sequence>
<dbReference type="GO" id="GO:0005524">
    <property type="term" value="F:ATP binding"/>
    <property type="evidence" value="ECO:0007669"/>
    <property type="project" value="InterPro"/>
</dbReference>
<dbReference type="PANTHER" id="PTHR48014:SF21">
    <property type="entry name" value="SERINE_THREONINE-PROTEIN KINASE FRAY2"/>
    <property type="match status" value="1"/>
</dbReference>
<dbReference type="PANTHER" id="PTHR48014">
    <property type="entry name" value="SERINE/THREONINE-PROTEIN KINASE FRAY2"/>
    <property type="match status" value="1"/>
</dbReference>
<name>A0A8H7ZUL0_9FUNG</name>
<dbReference type="PROSITE" id="PS50011">
    <property type="entry name" value="PROTEIN_KINASE_DOM"/>
    <property type="match status" value="1"/>
</dbReference>
<dbReference type="InterPro" id="IPR000719">
    <property type="entry name" value="Prot_kinase_dom"/>
</dbReference>
<comment type="similarity">
    <text evidence="1">Belongs to the protein kinase superfamily. STE Ser/Thr protein kinase family. STE20 subfamily.</text>
</comment>
<evidence type="ECO:0000313" key="4">
    <source>
        <dbReference type="Proteomes" id="UP000673691"/>
    </source>
</evidence>
<dbReference type="Proteomes" id="UP000673691">
    <property type="component" value="Unassembled WGS sequence"/>
</dbReference>
<dbReference type="InterPro" id="IPR011009">
    <property type="entry name" value="Kinase-like_dom_sf"/>
</dbReference>
<comment type="caution">
    <text evidence="3">The sequence shown here is derived from an EMBL/GenBank/DDBJ whole genome shotgun (WGS) entry which is preliminary data.</text>
</comment>
<evidence type="ECO:0000313" key="3">
    <source>
        <dbReference type="EMBL" id="KAG5459580.1"/>
    </source>
</evidence>
<feature type="domain" description="Protein kinase" evidence="2">
    <location>
        <begin position="1"/>
        <end position="120"/>
    </location>
</feature>
<keyword evidence="4" id="KW-1185">Reference proteome</keyword>
<gene>
    <name evidence="3" type="ORF">BJ554DRAFT_5</name>
</gene>
<evidence type="ECO:0000256" key="1">
    <source>
        <dbReference type="ARBA" id="ARBA00008874"/>
    </source>
</evidence>
<reference evidence="3 4" key="1">
    <citation type="journal article" name="Sci. Rep.">
        <title>Genome-scale phylogenetic analyses confirm Olpidium as the closest living zoosporic fungus to the non-flagellated, terrestrial fungi.</title>
        <authorList>
            <person name="Chang Y."/>
            <person name="Rochon D."/>
            <person name="Sekimoto S."/>
            <person name="Wang Y."/>
            <person name="Chovatia M."/>
            <person name="Sandor L."/>
            <person name="Salamov A."/>
            <person name="Grigoriev I.V."/>
            <person name="Stajich J.E."/>
            <person name="Spatafora J.W."/>
        </authorList>
    </citation>
    <scope>NUCLEOTIDE SEQUENCE [LARGE SCALE GENOMIC DNA]</scope>
    <source>
        <strain evidence="3">S191</strain>
    </source>
</reference>
<dbReference type="GO" id="GO:0004672">
    <property type="term" value="F:protein kinase activity"/>
    <property type="evidence" value="ECO:0007669"/>
    <property type="project" value="InterPro"/>
</dbReference>
<dbReference type="GO" id="GO:0006611">
    <property type="term" value="P:protein export from nucleus"/>
    <property type="evidence" value="ECO:0007669"/>
    <property type="project" value="TreeGrafter"/>
</dbReference>
<dbReference type="GO" id="GO:0043539">
    <property type="term" value="F:protein serine/threonine kinase activator activity"/>
    <property type="evidence" value="ECO:0007669"/>
    <property type="project" value="InterPro"/>
</dbReference>
<dbReference type="EMBL" id="JAEFCI010006615">
    <property type="protein sequence ID" value="KAG5459580.1"/>
    <property type="molecule type" value="Genomic_DNA"/>
</dbReference>
<dbReference type="SUPFAM" id="SSF56112">
    <property type="entry name" value="Protein kinase-like (PK-like)"/>
    <property type="match status" value="1"/>
</dbReference>
<dbReference type="GO" id="GO:1902554">
    <property type="term" value="C:serine/threonine protein kinase complex"/>
    <property type="evidence" value="ECO:0007669"/>
    <property type="project" value="TreeGrafter"/>
</dbReference>